<feature type="non-terminal residue" evidence="2">
    <location>
        <position position="1"/>
    </location>
</feature>
<evidence type="ECO:0008006" key="3">
    <source>
        <dbReference type="Google" id="ProtNLM"/>
    </source>
</evidence>
<protein>
    <recommendedName>
        <fullName evidence="3">Collagen-like protein</fullName>
    </recommendedName>
</protein>
<name>X0RXF4_9ZZZZ</name>
<proteinExistence type="predicted"/>
<comment type="caution">
    <text evidence="2">The sequence shown here is derived from an EMBL/GenBank/DDBJ whole genome shotgun (WGS) entry which is preliminary data.</text>
</comment>
<feature type="region of interest" description="Disordered" evidence="1">
    <location>
        <begin position="1"/>
        <end position="36"/>
    </location>
</feature>
<sequence>DGKNGLDGKNGAVGASGKDGLDGKDGEKGDKGEDGFVDDATVGYLEEELKRIDKRNGGYGKVVRKLRAGNGIKIDETNMEYPIVSSVITVSDTEPTDPDENDIWIDTNAYTYRAVTGTYTIVATDYLLDCSGTFIITLPTAVGFTGEYIVKNSGSGIITVDADGSETIDGELNVELLEPRSLTFRSNGATWIIT</sequence>
<gene>
    <name evidence="2" type="ORF">S01H1_15460</name>
</gene>
<accession>X0RXF4</accession>
<organism evidence="2">
    <name type="scientific">marine sediment metagenome</name>
    <dbReference type="NCBI Taxonomy" id="412755"/>
    <lineage>
        <taxon>unclassified sequences</taxon>
        <taxon>metagenomes</taxon>
        <taxon>ecological metagenomes</taxon>
    </lineage>
</organism>
<dbReference type="AlphaFoldDB" id="X0RXF4"/>
<evidence type="ECO:0000313" key="2">
    <source>
        <dbReference type="EMBL" id="GAF73489.1"/>
    </source>
</evidence>
<dbReference type="EMBL" id="BARS01008068">
    <property type="protein sequence ID" value="GAF73489.1"/>
    <property type="molecule type" value="Genomic_DNA"/>
</dbReference>
<reference evidence="2" key="1">
    <citation type="journal article" date="2014" name="Front. Microbiol.">
        <title>High frequency of phylogenetically diverse reductive dehalogenase-homologous genes in deep subseafloor sedimentary metagenomes.</title>
        <authorList>
            <person name="Kawai M."/>
            <person name="Futagami T."/>
            <person name="Toyoda A."/>
            <person name="Takaki Y."/>
            <person name="Nishi S."/>
            <person name="Hori S."/>
            <person name="Arai W."/>
            <person name="Tsubouchi T."/>
            <person name="Morono Y."/>
            <person name="Uchiyama I."/>
            <person name="Ito T."/>
            <person name="Fujiyama A."/>
            <person name="Inagaki F."/>
            <person name="Takami H."/>
        </authorList>
    </citation>
    <scope>NUCLEOTIDE SEQUENCE</scope>
    <source>
        <strain evidence="2">Expedition CK06-06</strain>
    </source>
</reference>
<evidence type="ECO:0000256" key="1">
    <source>
        <dbReference type="SAM" id="MobiDB-lite"/>
    </source>
</evidence>
<feature type="compositionally biased region" description="Basic and acidic residues" evidence="1">
    <location>
        <begin position="19"/>
        <end position="34"/>
    </location>
</feature>